<dbReference type="GO" id="GO:0005737">
    <property type="term" value="C:cytoplasm"/>
    <property type="evidence" value="ECO:0007669"/>
    <property type="project" value="UniProtKB-SubCell"/>
</dbReference>
<comment type="subcellular location">
    <subcellularLocation>
        <location evidence="1 13">Cytoplasm</location>
    </subcellularLocation>
</comment>
<evidence type="ECO:0000256" key="5">
    <source>
        <dbReference type="ARBA" id="ARBA00022490"/>
    </source>
</evidence>
<feature type="binding site" evidence="14">
    <location>
        <position position="204"/>
    </location>
    <ligand>
        <name>L-threonine</name>
        <dbReference type="ChEBI" id="CHEBI:57926"/>
    </ligand>
</feature>
<evidence type="ECO:0000256" key="11">
    <source>
        <dbReference type="ARBA" id="ARBA00029774"/>
    </source>
</evidence>
<evidence type="ECO:0000256" key="13">
    <source>
        <dbReference type="PIRNR" id="PIRNR004930"/>
    </source>
</evidence>
<feature type="binding site" evidence="14">
    <location>
        <position position="256"/>
    </location>
    <ligand>
        <name>ATP</name>
        <dbReference type="ChEBI" id="CHEBI:30616"/>
    </ligand>
</feature>
<dbReference type="GO" id="GO:0008033">
    <property type="term" value="P:tRNA processing"/>
    <property type="evidence" value="ECO:0007669"/>
    <property type="project" value="UniProtKB-KW"/>
</dbReference>
<feature type="binding site" evidence="14">
    <location>
        <position position="89"/>
    </location>
    <ligand>
        <name>L-threonine</name>
        <dbReference type="ChEBI" id="CHEBI:57926"/>
    </ligand>
</feature>
<dbReference type="GO" id="GO:0003725">
    <property type="term" value="F:double-stranded RNA binding"/>
    <property type="evidence" value="ECO:0007669"/>
    <property type="project" value="UniProtKB-UniRule"/>
</dbReference>
<dbReference type="EMBL" id="WPXC01000012">
    <property type="protein sequence ID" value="MVM10297.1"/>
    <property type="molecule type" value="Genomic_DNA"/>
</dbReference>
<evidence type="ECO:0000256" key="3">
    <source>
        <dbReference type="ARBA" id="ARBA00012584"/>
    </source>
</evidence>
<dbReference type="PIRSF" id="PIRSF004930">
    <property type="entry name" value="Tln_factor_SUA5"/>
    <property type="match status" value="1"/>
</dbReference>
<dbReference type="NCBIfam" id="TIGR00057">
    <property type="entry name" value="L-threonylcarbamoyladenylate synthase"/>
    <property type="match status" value="1"/>
</dbReference>
<keyword evidence="8 13" id="KW-0548">Nucleotidyltransferase</keyword>
<name>A0A2I7Y9K2_STAAU</name>
<evidence type="ECO:0000313" key="28">
    <source>
        <dbReference type="Proteomes" id="UP000478867"/>
    </source>
</evidence>
<dbReference type="GO" id="GO:0006450">
    <property type="term" value="P:regulation of translational fidelity"/>
    <property type="evidence" value="ECO:0007669"/>
    <property type="project" value="TreeGrafter"/>
</dbReference>
<dbReference type="EMBL" id="RQTC01000082">
    <property type="protein sequence ID" value="RZH93891.1"/>
    <property type="molecule type" value="Genomic_DNA"/>
</dbReference>
<keyword evidence="6 13" id="KW-0808">Transferase</keyword>
<dbReference type="Proteomes" id="UP000466646">
    <property type="component" value="Unassembled WGS sequence"/>
</dbReference>
<dbReference type="Proteomes" id="UP000294017">
    <property type="component" value="Unassembled WGS sequence"/>
</dbReference>
<protein>
    <recommendedName>
        <fullName evidence="4 13">Threonylcarbamoyl-AMP synthase</fullName>
        <shortName evidence="13">TC-AMP synthase</shortName>
        <ecNumber evidence="3 13">2.7.7.87</ecNumber>
    </recommendedName>
    <alternativeName>
        <fullName evidence="11 13">L-threonylcarbamoyladenylate synthase</fullName>
    </alternativeName>
</protein>
<evidence type="ECO:0000313" key="25">
    <source>
        <dbReference type="Proteomes" id="UP000294017"/>
    </source>
</evidence>
<evidence type="ECO:0000313" key="18">
    <source>
        <dbReference type="EMBL" id="MVM10297.1"/>
    </source>
</evidence>
<evidence type="ECO:0000313" key="16">
    <source>
        <dbReference type="EMBL" id="ATC72291.1"/>
    </source>
</evidence>
<evidence type="ECO:0000256" key="9">
    <source>
        <dbReference type="ARBA" id="ARBA00022741"/>
    </source>
</evidence>
<dbReference type="EMBL" id="CP023391">
    <property type="protein sequence ID" value="ATC72291.1"/>
    <property type="molecule type" value="Genomic_DNA"/>
</dbReference>
<dbReference type="Proteomes" id="UP000217245">
    <property type="component" value="Chromosome"/>
</dbReference>
<dbReference type="EMBL" id="WPTS01000011">
    <property type="protein sequence ID" value="MVK33734.1"/>
    <property type="molecule type" value="Genomic_DNA"/>
</dbReference>
<dbReference type="PANTHER" id="PTHR17490">
    <property type="entry name" value="SUA5"/>
    <property type="match status" value="1"/>
</dbReference>
<comment type="similarity">
    <text evidence="2 13">Belongs to the SUA5 family.</text>
</comment>
<dbReference type="InterPro" id="IPR050156">
    <property type="entry name" value="TC-AMP_synthase_SUA5"/>
</dbReference>
<dbReference type="InterPro" id="IPR005145">
    <property type="entry name" value="Sua5_C"/>
</dbReference>
<dbReference type="Pfam" id="PF03481">
    <property type="entry name" value="Sua5_C"/>
    <property type="match status" value="1"/>
</dbReference>
<dbReference type="GO" id="GO:0000049">
    <property type="term" value="F:tRNA binding"/>
    <property type="evidence" value="ECO:0007669"/>
    <property type="project" value="TreeGrafter"/>
</dbReference>
<feature type="binding site" evidence="14">
    <location>
        <position position="166"/>
    </location>
    <ligand>
        <name>ATP</name>
        <dbReference type="ChEBI" id="CHEBI:30616"/>
    </ligand>
</feature>
<dbReference type="Proteomes" id="UP000547874">
    <property type="component" value="Unassembled WGS sequence"/>
</dbReference>
<evidence type="ECO:0000313" key="26">
    <source>
        <dbReference type="Proteomes" id="UP000466646"/>
    </source>
</evidence>
<reference evidence="27 28" key="3">
    <citation type="submission" date="2019-11" db="EMBL/GenBank/DDBJ databases">
        <title>Implementation of targeted gown and glove precautions to prevent Staphylococcus aureus acquisition in community-based nursing homes.</title>
        <authorList>
            <person name="Stine O.C."/>
        </authorList>
    </citation>
    <scope>NUCLEOTIDE SEQUENCE [LARGE SCALE GENOMIC DNA]</scope>
    <source>
        <strain evidence="18 28">S_1081.LBCF.DN</strain>
        <strain evidence="17 27">S_2062.LAUP.DI</strain>
    </source>
</reference>
<reference evidence="24 25" key="2">
    <citation type="submission" date="2018-11" db="EMBL/GenBank/DDBJ databases">
        <title>Genomic profiling of Staphylococcus species from a Poultry farm system in KwaZulu-Natal, South Africa.</title>
        <authorList>
            <person name="Amoako D.G."/>
            <person name="Somboro A.M."/>
            <person name="Abia A.L.K."/>
            <person name="Bester L.A."/>
            <person name="Essack S.Y."/>
        </authorList>
    </citation>
    <scope>NUCLEOTIDE SEQUENCE [LARGE SCALE GENOMIC DNA]</scope>
    <source>
        <strain evidence="22 25">SA12</strain>
        <strain evidence="21 24">SA9</strain>
    </source>
</reference>
<feature type="binding site" evidence="14">
    <location>
        <position position="164"/>
    </location>
    <ligand>
        <name>L-threonine</name>
        <dbReference type="ChEBI" id="CHEBI:57926"/>
    </ligand>
</feature>
<dbReference type="Proteomes" id="UP000478867">
    <property type="component" value="Unassembled WGS sequence"/>
</dbReference>
<evidence type="ECO:0000256" key="7">
    <source>
        <dbReference type="ARBA" id="ARBA00022694"/>
    </source>
</evidence>
<evidence type="ECO:0000313" key="27">
    <source>
        <dbReference type="Proteomes" id="UP000471199"/>
    </source>
</evidence>
<dbReference type="AlphaFoldDB" id="A0A2I7Y9K2"/>
<dbReference type="InterPro" id="IPR006070">
    <property type="entry name" value="Sua5-like_dom"/>
</dbReference>
<sequence length="365" mass="40445">MHSFLLYIMINKKGVIKLDTKIWDVREYNEDLQQYPKINEIKDIVLNGGLIGLPTETVYGLAANATDEEAVAKIYEAKGRPSDNPLIVHIHSKGQLKDFTYTLDPRVEKLMQAFWPGPISFILPLKLGYLCRKVSGGLSSVAVRMPSHSVGRQLLQIINEPLAAPSANLSGRPSPTTFNHVYQDLNGRIDGIVQAEQSEEGLESTVLDCTSFPYKIARPGSITAAMITEILPNSIAHADYNDTEQPIAPGMKYKHYSPNTPLTIITDIESKIGNDGKDWSSIAFIVPSNKVAFIPSEAQFIQLCQDDNDVKQASHNLYDVLHSLDENENISAAYIYGFELNDNTEAIMNRMLKAAGNHIIKGCEL</sequence>
<dbReference type="GO" id="GO:0005524">
    <property type="term" value="F:ATP binding"/>
    <property type="evidence" value="ECO:0007669"/>
    <property type="project" value="UniProtKB-UniRule"/>
</dbReference>
<reference evidence="20 29" key="4">
    <citation type="journal article" date="2020" name="J. Antimicrob. Chemother.">
        <title>Detection of heterogeneous vancomycin intermediate resistance in MRSA isolates from Latin America.</title>
        <authorList>
            <person name="Castro B.E."/>
            <person name="Berrio M."/>
            <person name="Vargas M.L."/>
            <person name="Carvajal L.P."/>
            <person name="Millan L.V."/>
            <person name="Rios R."/>
            <person name="Hernandez A.K."/>
            <person name="Rincon S."/>
            <person name="Cubides P."/>
            <person name="Forero E."/>
            <person name="Dinh A."/>
            <person name="Seas C."/>
            <person name="Munita J.M."/>
            <person name="Arias C.A."/>
            <person name="Reyes J."/>
            <person name="Diaz L."/>
        </authorList>
    </citation>
    <scope>NUCLEOTIDE SEQUENCE [LARGE SCALE GENOMIC DNA]</scope>
    <source>
        <strain evidence="20 29">UE1097</strain>
    </source>
</reference>
<gene>
    <name evidence="16" type="ORF">CNH36_11875</name>
    <name evidence="21" type="ORF">EIG94_06010</name>
    <name evidence="22" type="ORF">EIH03_04490</name>
    <name evidence="17" type="ORF">GO814_01060</name>
    <name evidence="18" type="ORF">GO942_06290</name>
    <name evidence="20" type="ORF">GQX37_08585</name>
    <name evidence="19" type="ORF">GZ130_04365</name>
</gene>
<dbReference type="InterPro" id="IPR038385">
    <property type="entry name" value="Sua5/YwlC_C"/>
</dbReference>
<evidence type="ECO:0000256" key="8">
    <source>
        <dbReference type="ARBA" id="ARBA00022695"/>
    </source>
</evidence>
<keyword evidence="7 13" id="KW-0819">tRNA processing</keyword>
<evidence type="ECO:0000313" key="24">
    <source>
        <dbReference type="Proteomes" id="UP000293434"/>
    </source>
</evidence>
<dbReference type="Proteomes" id="UP000293434">
    <property type="component" value="Unassembled WGS sequence"/>
</dbReference>
<evidence type="ECO:0000313" key="29">
    <source>
        <dbReference type="Proteomes" id="UP000547874"/>
    </source>
</evidence>
<evidence type="ECO:0000256" key="6">
    <source>
        <dbReference type="ARBA" id="ARBA00022679"/>
    </source>
</evidence>
<dbReference type="EMBL" id="RQTF01000063">
    <property type="protein sequence ID" value="RZI07848.1"/>
    <property type="molecule type" value="Genomic_DNA"/>
</dbReference>
<dbReference type="PANTHER" id="PTHR17490:SF16">
    <property type="entry name" value="THREONYLCARBAMOYL-AMP SYNTHASE"/>
    <property type="match status" value="1"/>
</dbReference>
<dbReference type="Proteomes" id="UP000471199">
    <property type="component" value="Unassembled WGS sequence"/>
</dbReference>
<dbReference type="FunFam" id="3.90.870.10:FF:000009">
    <property type="entry name" value="Threonylcarbamoyl-AMP synthase, putative"/>
    <property type="match status" value="1"/>
</dbReference>
<evidence type="ECO:0000256" key="4">
    <source>
        <dbReference type="ARBA" id="ARBA00015492"/>
    </source>
</evidence>
<evidence type="ECO:0000259" key="15">
    <source>
        <dbReference type="PROSITE" id="PS51163"/>
    </source>
</evidence>
<proteinExistence type="inferred from homology"/>
<evidence type="ECO:0000313" key="17">
    <source>
        <dbReference type="EMBL" id="MVK33734.1"/>
    </source>
</evidence>
<dbReference type="InterPro" id="IPR017945">
    <property type="entry name" value="DHBP_synth_RibB-like_a/b_dom"/>
</dbReference>
<evidence type="ECO:0000256" key="14">
    <source>
        <dbReference type="PIRSR" id="PIRSR004930-1"/>
    </source>
</evidence>
<dbReference type="PROSITE" id="PS51163">
    <property type="entry name" value="YRDC"/>
    <property type="match status" value="1"/>
</dbReference>
<feature type="binding site" evidence="14">
    <location>
        <position position="144"/>
    </location>
    <ligand>
        <name>ATP</name>
        <dbReference type="ChEBI" id="CHEBI:30616"/>
    </ligand>
</feature>
<keyword evidence="9 13" id="KW-0547">Nucleotide-binding</keyword>
<feature type="binding site" evidence="14">
    <location>
        <position position="84"/>
    </location>
    <ligand>
        <name>ATP</name>
        <dbReference type="ChEBI" id="CHEBI:30616"/>
    </ligand>
</feature>
<evidence type="ECO:0000256" key="12">
    <source>
        <dbReference type="ARBA" id="ARBA00048366"/>
    </source>
</evidence>
<accession>A0A2I7Y9K2</accession>
<keyword evidence="10 13" id="KW-0067">ATP-binding</keyword>
<evidence type="ECO:0000313" key="21">
    <source>
        <dbReference type="EMBL" id="RZH93891.1"/>
    </source>
</evidence>
<dbReference type="EMBL" id="JAANEC010000084">
    <property type="protein sequence ID" value="NUY12574.1"/>
    <property type="molecule type" value="Genomic_DNA"/>
</dbReference>
<feature type="binding site" evidence="14">
    <location>
        <position position="218"/>
    </location>
    <ligand>
        <name>ATP</name>
        <dbReference type="ChEBI" id="CHEBI:30616"/>
    </ligand>
</feature>
<evidence type="ECO:0000313" key="20">
    <source>
        <dbReference type="EMBL" id="NUY12574.1"/>
    </source>
</evidence>
<evidence type="ECO:0000256" key="10">
    <source>
        <dbReference type="ARBA" id="ARBA00022840"/>
    </source>
</evidence>
<dbReference type="SUPFAM" id="SSF55821">
    <property type="entry name" value="YrdC/RibB"/>
    <property type="match status" value="1"/>
</dbReference>
<feature type="binding site" evidence="14">
    <location>
        <position position="80"/>
    </location>
    <ligand>
        <name>ATP</name>
        <dbReference type="ChEBI" id="CHEBI:30616"/>
    </ligand>
</feature>
<dbReference type="Gene3D" id="3.40.50.11030">
    <property type="entry name" value="Threonylcarbamoyl-AMP synthase, C-terminal domain"/>
    <property type="match status" value="1"/>
</dbReference>
<dbReference type="InterPro" id="IPR010923">
    <property type="entry name" value="T(6)A37_SUA5"/>
</dbReference>
<evidence type="ECO:0000313" key="22">
    <source>
        <dbReference type="EMBL" id="RZI07848.1"/>
    </source>
</evidence>
<feature type="binding site" evidence="14">
    <location>
        <position position="57"/>
    </location>
    <ligand>
        <name>L-threonine</name>
        <dbReference type="ChEBI" id="CHEBI:57926"/>
    </ligand>
</feature>
<evidence type="ECO:0000313" key="23">
    <source>
        <dbReference type="Proteomes" id="UP000217245"/>
    </source>
</evidence>
<evidence type="ECO:0000256" key="1">
    <source>
        <dbReference type="ARBA" id="ARBA00004496"/>
    </source>
</evidence>
<dbReference type="EMBL" id="JAAFLG010000006">
    <property type="protein sequence ID" value="NDP55827.1"/>
    <property type="molecule type" value="Genomic_DNA"/>
</dbReference>
<organism evidence="18 28">
    <name type="scientific">Staphylococcus aureus</name>
    <dbReference type="NCBI Taxonomy" id="1280"/>
    <lineage>
        <taxon>Bacteria</taxon>
        <taxon>Bacillati</taxon>
        <taxon>Bacillota</taxon>
        <taxon>Bacilli</taxon>
        <taxon>Bacillales</taxon>
        <taxon>Staphylococcaceae</taxon>
        <taxon>Staphylococcus</taxon>
    </lineage>
</organism>
<dbReference type="SMR" id="A0A2I7Y9K2"/>
<feature type="domain" description="YrdC-like" evidence="15">
    <location>
        <begin position="35"/>
        <end position="222"/>
    </location>
</feature>
<keyword evidence="5 13" id="KW-0963">Cytoplasm</keyword>
<reference evidence="16 23" key="1">
    <citation type="submission" date="2017-09" db="EMBL/GenBank/DDBJ databases">
        <title>A single nucleotide polymorphism in the Staphylococcus aureus virulence regulator SaeR abolishes pathogenesis.</title>
        <authorList>
            <person name="Copin R.J."/>
            <person name="Sause W."/>
            <person name="Shopsin B."/>
            <person name="Torres V.J."/>
        </authorList>
    </citation>
    <scope>NUCLEOTIDE SEQUENCE [LARGE SCALE GENOMIC DNA]</scope>
    <source>
        <strain evidence="23">Newman</strain>
        <strain evidence="16">Newman_D2C</strain>
    </source>
</reference>
<comment type="catalytic activity">
    <reaction evidence="12 13">
        <text>L-threonine + hydrogencarbonate + ATP = L-threonylcarbamoyladenylate + diphosphate + H2O</text>
        <dbReference type="Rhea" id="RHEA:36407"/>
        <dbReference type="ChEBI" id="CHEBI:15377"/>
        <dbReference type="ChEBI" id="CHEBI:17544"/>
        <dbReference type="ChEBI" id="CHEBI:30616"/>
        <dbReference type="ChEBI" id="CHEBI:33019"/>
        <dbReference type="ChEBI" id="CHEBI:57926"/>
        <dbReference type="ChEBI" id="CHEBI:73682"/>
        <dbReference type="EC" id="2.7.7.87"/>
    </reaction>
</comment>
<dbReference type="Pfam" id="PF01300">
    <property type="entry name" value="Sua5_yciO_yrdC"/>
    <property type="match status" value="1"/>
</dbReference>
<dbReference type="GO" id="GO:0061710">
    <property type="term" value="F:L-threonylcarbamoyladenylate synthase"/>
    <property type="evidence" value="ECO:0007669"/>
    <property type="project" value="UniProtKB-EC"/>
</dbReference>
<dbReference type="EC" id="2.7.7.87" evidence="3 13"/>
<evidence type="ECO:0000256" key="2">
    <source>
        <dbReference type="ARBA" id="ARBA00007663"/>
    </source>
</evidence>
<comment type="function">
    <text evidence="13">Required for the formation of a threonylcarbamoyl group on adenosine at position 37 (t(6)A37) in tRNAs that read codons beginning with adenine.</text>
</comment>
<reference evidence="19 26" key="5">
    <citation type="submission" date="2020-01" db="EMBL/GenBank/DDBJ databases">
        <title>Analysis of Virulence and Antimicrobial Resistance Gene Carriage in Staphylococcus aureus Infections in Equids Using Whole Genome Sequencing.</title>
        <authorList>
            <person name="Little S.V."/>
            <person name="Hillhouse A.E."/>
            <person name="Cohen N.D."/>
            <person name="Lawhon S.D."/>
            <person name="Bryan L.K."/>
        </authorList>
    </citation>
    <scope>NUCLEOTIDE SEQUENCE [LARGE SCALE GENOMIC DNA]</scope>
    <source>
        <strain evidence="19 26">61-017</strain>
    </source>
</reference>
<feature type="binding site" evidence="14">
    <location>
        <position position="174"/>
    </location>
    <ligand>
        <name>ATP</name>
        <dbReference type="ChEBI" id="CHEBI:30616"/>
    </ligand>
</feature>
<dbReference type="Gene3D" id="3.90.870.10">
    <property type="entry name" value="DHBP synthase"/>
    <property type="match status" value="1"/>
</dbReference>
<evidence type="ECO:0000313" key="19">
    <source>
        <dbReference type="EMBL" id="NDP55827.1"/>
    </source>
</evidence>